<evidence type="ECO:0000313" key="4">
    <source>
        <dbReference type="EMBL" id="UQX13140.1"/>
    </source>
</evidence>
<keyword evidence="1" id="KW-0808">Transferase</keyword>
<evidence type="ECO:0000256" key="1">
    <source>
        <dbReference type="ARBA" id="ARBA00022679"/>
    </source>
</evidence>
<evidence type="ECO:0000256" key="2">
    <source>
        <dbReference type="ARBA" id="ARBA00023315"/>
    </source>
</evidence>
<gene>
    <name evidence="4" type="ORF">M5I08_15240</name>
</gene>
<sequence>MFPSSVIRKLANSEEMLAETQNFVGLAAHMKGPVDIDALSAAYDALLEAHPILYAHLERGPDGRHQIVADDLLPKDIEVIELVDPAAEGPPPHFDQSESLVHLRVIIRDGQAQPTLYVHHSLADGHHMFSLVEEVLSYYTEVVSTGSIRSVTVEAAPESIETVLAERGIHKQKRSGIERFMPAMFAYDLPPSRRAATGVKPVSPVRVPMVSCRLSERHTDDVVSLCRAQGLGLTSMLAAAILMAEWQIRGTPDIPVPLLYTVNLRYFLSPPVSATGCTNPVGLATYLAEIDHKTRVVDLARDIADTFQADLSEGVIQQSRLHFSPQYIGNPPSLPDVVVLSDSGLVPPVCTPPGLEVVSTHGEMFFAVSAGIDIYFTQLFAGKLDVEYHSHGPVPERSLEAVRSTLCSIAEQHTATSVGLAQ</sequence>
<dbReference type="InterPro" id="IPR031641">
    <property type="entry name" value="PapA_C"/>
</dbReference>
<protein>
    <submittedName>
        <fullName evidence="4">Acyltransferase</fullName>
    </submittedName>
</protein>
<dbReference type="Pfam" id="PF16911">
    <property type="entry name" value="PapA_C"/>
    <property type="match status" value="1"/>
</dbReference>
<evidence type="ECO:0000313" key="5">
    <source>
        <dbReference type="Proteomes" id="UP001056610"/>
    </source>
</evidence>
<keyword evidence="5" id="KW-1185">Reference proteome</keyword>
<dbReference type="RefSeq" id="WP_219069762.1">
    <property type="nucleotide sequence ID" value="NZ_CAJUXY010000064.1"/>
</dbReference>
<evidence type="ECO:0000259" key="3">
    <source>
        <dbReference type="Pfam" id="PF16911"/>
    </source>
</evidence>
<organism evidence="4 5">
    <name type="scientific">Candidatus Mycobacterium methanotrophicum</name>
    <dbReference type="NCBI Taxonomy" id="2943498"/>
    <lineage>
        <taxon>Bacteria</taxon>
        <taxon>Bacillati</taxon>
        <taxon>Actinomycetota</taxon>
        <taxon>Actinomycetes</taxon>
        <taxon>Mycobacteriales</taxon>
        <taxon>Mycobacteriaceae</taxon>
        <taxon>Mycobacterium</taxon>
    </lineage>
</organism>
<dbReference type="GO" id="GO:0016746">
    <property type="term" value="F:acyltransferase activity"/>
    <property type="evidence" value="ECO:0007669"/>
    <property type="project" value="UniProtKB-KW"/>
</dbReference>
<accession>A0ABY4QT05</accession>
<dbReference type="Proteomes" id="UP001056610">
    <property type="component" value="Chromosome"/>
</dbReference>
<dbReference type="EMBL" id="CP097320">
    <property type="protein sequence ID" value="UQX13140.1"/>
    <property type="molecule type" value="Genomic_DNA"/>
</dbReference>
<keyword evidence="2 4" id="KW-0012">Acyltransferase</keyword>
<name>A0ABY4QT05_9MYCO</name>
<proteinExistence type="predicted"/>
<reference evidence="4" key="1">
    <citation type="submission" date="2022-05" db="EMBL/GenBank/DDBJ databases">
        <title>A methanotrophic Mycobacterium dominates a cave microbial ecosystem.</title>
        <authorList>
            <person name="Van Spanning R.J.M."/>
            <person name="Guan Q."/>
            <person name="Melkonian C."/>
            <person name="Gallant J."/>
            <person name="Polerecky L."/>
            <person name="Flot J.-F."/>
            <person name="Brandt B.W."/>
            <person name="Braster M."/>
            <person name="Iturbe Espinoza P."/>
            <person name="Aerts J."/>
            <person name="Meima-Franke M."/>
            <person name="Piersma S.R."/>
            <person name="Bunduc C."/>
            <person name="Ummels R."/>
            <person name="Pain A."/>
            <person name="Fleming E.J."/>
            <person name="van der Wel N."/>
            <person name="Gherman V.D."/>
            <person name="Sarbu S.M."/>
            <person name="Bodelier P.L.E."/>
            <person name="Bitter W."/>
        </authorList>
    </citation>
    <scope>NUCLEOTIDE SEQUENCE</scope>
    <source>
        <strain evidence="4">Sulfur Cave</strain>
    </source>
</reference>
<feature type="domain" description="Phthiocerol/phthiodiolone dimycocerosyl transferase C-terminal" evidence="3">
    <location>
        <begin position="204"/>
        <end position="389"/>
    </location>
</feature>